<dbReference type="EMBL" id="RIBZ01000193">
    <property type="protein sequence ID" value="RNG26381.1"/>
    <property type="molecule type" value="Genomic_DNA"/>
</dbReference>
<comment type="caution">
    <text evidence="2">The sequence shown here is derived from an EMBL/GenBank/DDBJ whole genome shotgun (WGS) entry which is preliminary data.</text>
</comment>
<proteinExistence type="predicted"/>
<reference evidence="2 3" key="1">
    <citation type="submission" date="2018-11" db="EMBL/GenBank/DDBJ databases">
        <title>The Potential of Streptomyces as Biocontrol Agents against the Tomato grey mould, Botrytis cinerea (Gray mold) Frontiers in Microbiology.</title>
        <authorList>
            <person name="Li D."/>
        </authorList>
    </citation>
    <scope>NUCLEOTIDE SEQUENCE [LARGE SCALE GENOMIC DNA]</scope>
    <source>
        <strain evidence="2 3">NEAU-LD23</strain>
    </source>
</reference>
<sequence>MNRQPRHPVPGHIPGHLRNAFATTKGSPIPPRSPYQRGDTVQRHGYPGNLPGHARTGFRGWAVGTVGATILTGITTEGEEWWEYWGDLHPDGRPVDIWHWCTCCREARIPLLRAHYARQRASGEQLSLFEQSQRGRSLPD</sequence>
<accession>A0A3M8WCD2</accession>
<name>A0A3M8WCD2_9ACTN</name>
<dbReference type="RefSeq" id="WP_123100470.1">
    <property type="nucleotide sequence ID" value="NZ_RIBZ01000193.1"/>
</dbReference>
<dbReference type="AlphaFoldDB" id="A0A3M8WCD2"/>
<organism evidence="2 3">
    <name type="scientific">Streptomyces botrytidirepellens</name>
    <dbReference type="NCBI Taxonomy" id="2486417"/>
    <lineage>
        <taxon>Bacteria</taxon>
        <taxon>Bacillati</taxon>
        <taxon>Actinomycetota</taxon>
        <taxon>Actinomycetes</taxon>
        <taxon>Kitasatosporales</taxon>
        <taxon>Streptomycetaceae</taxon>
        <taxon>Streptomyces</taxon>
    </lineage>
</organism>
<gene>
    <name evidence="2" type="ORF">EEJ42_15125</name>
</gene>
<protein>
    <submittedName>
        <fullName evidence="2">Uncharacterized protein</fullName>
    </submittedName>
</protein>
<keyword evidence="3" id="KW-1185">Reference proteome</keyword>
<evidence type="ECO:0000256" key="1">
    <source>
        <dbReference type="SAM" id="MobiDB-lite"/>
    </source>
</evidence>
<feature type="region of interest" description="Disordered" evidence="1">
    <location>
        <begin position="24"/>
        <end position="47"/>
    </location>
</feature>
<dbReference type="Proteomes" id="UP000275401">
    <property type="component" value="Unassembled WGS sequence"/>
</dbReference>
<evidence type="ECO:0000313" key="3">
    <source>
        <dbReference type="Proteomes" id="UP000275401"/>
    </source>
</evidence>
<evidence type="ECO:0000313" key="2">
    <source>
        <dbReference type="EMBL" id="RNG26381.1"/>
    </source>
</evidence>